<dbReference type="InterPro" id="IPR014710">
    <property type="entry name" value="RmlC-like_jellyroll"/>
</dbReference>
<evidence type="ECO:0000313" key="2">
    <source>
        <dbReference type="EMBL" id="PWA68579.1"/>
    </source>
</evidence>
<dbReference type="CDD" id="cd02227">
    <property type="entry name" value="cupin_TM1112-like"/>
    <property type="match status" value="1"/>
</dbReference>
<reference evidence="2 3" key="1">
    <citation type="journal article" date="2018" name="Mol. Plant">
        <title>The genome of Artemisia annua provides insight into the evolution of Asteraceae family and artemisinin biosynthesis.</title>
        <authorList>
            <person name="Shen Q."/>
            <person name="Zhang L."/>
            <person name="Liao Z."/>
            <person name="Wang S."/>
            <person name="Yan T."/>
            <person name="Shi P."/>
            <person name="Liu M."/>
            <person name="Fu X."/>
            <person name="Pan Q."/>
            <person name="Wang Y."/>
            <person name="Lv Z."/>
            <person name="Lu X."/>
            <person name="Zhang F."/>
            <person name="Jiang W."/>
            <person name="Ma Y."/>
            <person name="Chen M."/>
            <person name="Hao X."/>
            <person name="Li L."/>
            <person name="Tang Y."/>
            <person name="Lv G."/>
            <person name="Zhou Y."/>
            <person name="Sun X."/>
            <person name="Brodelius P.E."/>
            <person name="Rose J.K.C."/>
            <person name="Tang K."/>
        </authorList>
    </citation>
    <scope>NUCLEOTIDE SEQUENCE [LARGE SCALE GENOMIC DNA]</scope>
    <source>
        <strain evidence="3">cv. Huhao1</strain>
        <tissue evidence="2">Leaf</tissue>
    </source>
</reference>
<dbReference type="Gene3D" id="2.60.120.10">
    <property type="entry name" value="Jelly Rolls"/>
    <property type="match status" value="1"/>
</dbReference>
<organism evidence="2 3">
    <name type="scientific">Artemisia annua</name>
    <name type="common">Sweet wormwood</name>
    <dbReference type="NCBI Taxonomy" id="35608"/>
    <lineage>
        <taxon>Eukaryota</taxon>
        <taxon>Viridiplantae</taxon>
        <taxon>Streptophyta</taxon>
        <taxon>Embryophyta</taxon>
        <taxon>Tracheophyta</taxon>
        <taxon>Spermatophyta</taxon>
        <taxon>Magnoliopsida</taxon>
        <taxon>eudicotyledons</taxon>
        <taxon>Gunneridae</taxon>
        <taxon>Pentapetalae</taxon>
        <taxon>asterids</taxon>
        <taxon>campanulids</taxon>
        <taxon>Asterales</taxon>
        <taxon>Asteraceae</taxon>
        <taxon>Asteroideae</taxon>
        <taxon>Anthemideae</taxon>
        <taxon>Artemisiinae</taxon>
        <taxon>Artemisia</taxon>
    </lineage>
</organism>
<dbReference type="SUPFAM" id="SSF51182">
    <property type="entry name" value="RmlC-like cupins"/>
    <property type="match status" value="1"/>
</dbReference>
<dbReference type="AlphaFoldDB" id="A0A2U1N516"/>
<dbReference type="PANTHER" id="PTHR33271">
    <property type="entry name" value="OS04G0445200 PROTEIN"/>
    <property type="match status" value="1"/>
</dbReference>
<dbReference type="InterPro" id="IPR011051">
    <property type="entry name" value="RmlC_Cupin_sf"/>
</dbReference>
<feature type="domain" description="(S)-ureidoglycine aminohydrolase cupin" evidence="1">
    <location>
        <begin position="89"/>
        <end position="161"/>
    </location>
</feature>
<keyword evidence="3" id="KW-1185">Reference proteome</keyword>
<proteinExistence type="predicted"/>
<name>A0A2U1N516_ARTAN</name>
<comment type="caution">
    <text evidence="2">The sequence shown here is derived from an EMBL/GenBank/DDBJ whole genome shotgun (WGS) entry which is preliminary data.</text>
</comment>
<accession>A0A2U1N516</accession>
<evidence type="ECO:0000259" key="1">
    <source>
        <dbReference type="Pfam" id="PF05899"/>
    </source>
</evidence>
<sequence>MASLKFYVPNQTPQLASIKPTTKHSSISLPTSLLCKPTSKHSSISGVHYNNKAKRNQGVIRASSETMSTTIEKLGIKIVKNPPEEKLTGLGVRSWPKWGCPPSKFPWTYSSKETCFLLKGKVKVTPEGSDEAVEFGAGDLVEFPSGMSCTWDVSETVDKHYKFE</sequence>
<dbReference type="EMBL" id="PKPP01003607">
    <property type="protein sequence ID" value="PWA68579.1"/>
    <property type="molecule type" value="Genomic_DNA"/>
</dbReference>
<dbReference type="STRING" id="35608.A0A2U1N516"/>
<dbReference type="Pfam" id="PF05899">
    <property type="entry name" value="Cupin_3"/>
    <property type="match status" value="1"/>
</dbReference>
<dbReference type="InterPro" id="IPR008579">
    <property type="entry name" value="UGlyAH_Cupin_dom"/>
</dbReference>
<evidence type="ECO:0000313" key="3">
    <source>
        <dbReference type="Proteomes" id="UP000245207"/>
    </source>
</evidence>
<dbReference type="OrthoDB" id="10260542at2759"/>
<dbReference type="Proteomes" id="UP000245207">
    <property type="component" value="Unassembled WGS sequence"/>
</dbReference>
<gene>
    <name evidence="2" type="ORF">CTI12_AA307920</name>
</gene>
<protein>
    <submittedName>
        <fullName evidence="2">RmlC-like jelly roll fold protein</fullName>
    </submittedName>
</protein>
<dbReference type="PANTHER" id="PTHR33271:SF22">
    <property type="entry name" value="OS04G0445200 PROTEIN"/>
    <property type="match status" value="1"/>
</dbReference>